<comment type="caution">
    <text evidence="1">The sequence shown here is derived from an EMBL/GenBank/DDBJ whole genome shotgun (WGS) entry which is preliminary data.</text>
</comment>
<protein>
    <submittedName>
        <fullName evidence="1">Uncharacterized protein</fullName>
    </submittedName>
</protein>
<dbReference type="Proteomes" id="UP000324222">
    <property type="component" value="Unassembled WGS sequence"/>
</dbReference>
<evidence type="ECO:0000313" key="1">
    <source>
        <dbReference type="EMBL" id="MPC52811.1"/>
    </source>
</evidence>
<accession>A0A5B7FZ82</accession>
<evidence type="ECO:0000313" key="2">
    <source>
        <dbReference type="Proteomes" id="UP000324222"/>
    </source>
</evidence>
<keyword evidence="2" id="KW-1185">Reference proteome</keyword>
<proteinExistence type="predicted"/>
<dbReference type="AlphaFoldDB" id="A0A5B7FZ82"/>
<name>A0A5B7FZ82_PORTR</name>
<sequence>MRHSRCTEAPRGTRERQVKSISDEVMGMPGRNPGHEFEGFDLAIVMTVHQWADTHLAILRAGQCLVQPPKLDSQNR</sequence>
<reference evidence="1 2" key="1">
    <citation type="submission" date="2019-05" db="EMBL/GenBank/DDBJ databases">
        <title>Another draft genome of Portunus trituberculatus and its Hox gene families provides insights of decapod evolution.</title>
        <authorList>
            <person name="Jeong J.-H."/>
            <person name="Song I."/>
            <person name="Kim S."/>
            <person name="Choi T."/>
            <person name="Kim D."/>
            <person name="Ryu S."/>
            <person name="Kim W."/>
        </authorList>
    </citation>
    <scope>NUCLEOTIDE SEQUENCE [LARGE SCALE GENOMIC DNA]</scope>
    <source>
        <tissue evidence="1">Muscle</tissue>
    </source>
</reference>
<gene>
    <name evidence="1" type="ORF">E2C01_046689</name>
</gene>
<dbReference type="EMBL" id="VSRR010011168">
    <property type="protein sequence ID" value="MPC52811.1"/>
    <property type="molecule type" value="Genomic_DNA"/>
</dbReference>
<organism evidence="1 2">
    <name type="scientific">Portunus trituberculatus</name>
    <name type="common">Swimming crab</name>
    <name type="synonym">Neptunus trituberculatus</name>
    <dbReference type="NCBI Taxonomy" id="210409"/>
    <lineage>
        <taxon>Eukaryota</taxon>
        <taxon>Metazoa</taxon>
        <taxon>Ecdysozoa</taxon>
        <taxon>Arthropoda</taxon>
        <taxon>Crustacea</taxon>
        <taxon>Multicrustacea</taxon>
        <taxon>Malacostraca</taxon>
        <taxon>Eumalacostraca</taxon>
        <taxon>Eucarida</taxon>
        <taxon>Decapoda</taxon>
        <taxon>Pleocyemata</taxon>
        <taxon>Brachyura</taxon>
        <taxon>Eubrachyura</taxon>
        <taxon>Portunoidea</taxon>
        <taxon>Portunidae</taxon>
        <taxon>Portuninae</taxon>
        <taxon>Portunus</taxon>
    </lineage>
</organism>